<feature type="region of interest" description="Disordered" evidence="5">
    <location>
        <begin position="289"/>
        <end position="316"/>
    </location>
</feature>
<dbReference type="GO" id="GO:0016405">
    <property type="term" value="F:CoA-ligase activity"/>
    <property type="evidence" value="ECO:0007669"/>
    <property type="project" value="UniProtKB-ARBA"/>
</dbReference>
<evidence type="ECO:0000313" key="9">
    <source>
        <dbReference type="Proteomes" id="UP000186132"/>
    </source>
</evidence>
<dbReference type="PANTHER" id="PTHR43605">
    <property type="entry name" value="ACYL-COENZYME A SYNTHETASE"/>
    <property type="match status" value="1"/>
</dbReference>
<proteinExistence type="inferred from homology"/>
<dbReference type="InterPro" id="IPR000873">
    <property type="entry name" value="AMP-dep_synth/lig_dom"/>
</dbReference>
<dbReference type="Gene3D" id="3.30.300.30">
    <property type="match status" value="1"/>
</dbReference>
<dbReference type="Pfam" id="PF00501">
    <property type="entry name" value="AMP-binding"/>
    <property type="match status" value="1"/>
</dbReference>
<dbReference type="GO" id="GO:0006637">
    <property type="term" value="P:acyl-CoA metabolic process"/>
    <property type="evidence" value="ECO:0007669"/>
    <property type="project" value="TreeGrafter"/>
</dbReference>
<evidence type="ECO:0000256" key="4">
    <source>
        <dbReference type="ARBA" id="ARBA00022840"/>
    </source>
</evidence>
<evidence type="ECO:0000256" key="5">
    <source>
        <dbReference type="SAM" id="MobiDB-lite"/>
    </source>
</evidence>
<dbReference type="GO" id="GO:0015645">
    <property type="term" value="F:fatty acid ligase activity"/>
    <property type="evidence" value="ECO:0007669"/>
    <property type="project" value="TreeGrafter"/>
</dbReference>
<feature type="compositionally biased region" description="Low complexity" evidence="5">
    <location>
        <begin position="300"/>
        <end position="311"/>
    </location>
</feature>
<keyword evidence="2" id="KW-0436">Ligase</keyword>
<dbReference type="Gene3D" id="3.40.50.12780">
    <property type="entry name" value="N-terminal domain of ligase-like"/>
    <property type="match status" value="1"/>
</dbReference>
<feature type="domain" description="AMP-binding enzyme C-terminal" evidence="7">
    <location>
        <begin position="388"/>
        <end position="466"/>
    </location>
</feature>
<dbReference type="STRING" id="1206085.SAMN05443575_1690"/>
<name>A0A1M5HYU2_9ACTN</name>
<sequence length="476" mass="51038">MPNWVRDFVATRPADALALVDDVRDRELRFGEVVDDAGVVAAGLVARGVGKGDVVLVLQGNGADHVALTLACLWLGAPVLPCSEMLRAKDVALRVRRARHALIVADPRNAAALEGLDVPVWWVDDTFAHPVEAVTIPDHAELDDTDPSFVLFTSGTSGEPKLVRHGQRYAWGQRLQAQEWLAARPGELVWSTAAPGWSKSARNCFIAPWWCGAAALVQDRRFDAAHRLDTVRRHGVNVLCMAPTEYRLIAGHGPIVDVPSLRRLVTAGEALGVPAWSTWREQTGLEISDGYGQTETGQVTGTPPGETAPPGSMGRPLPGVRVEVVDGELTVDPSTLPAFFLGYDGDAAPTGRWHTGDTVRQDDDGWLFFEARADDVIISAGYRIGPAEVESTLLGHEAVRECGVVGVPDAERGAVVAAAVVLGDGHVPSAALAAELQAFVRAETAPYKYPRRIWFVDALPKTTSGKLLRSALVPPS</sequence>
<dbReference type="Pfam" id="PF13193">
    <property type="entry name" value="AMP-binding_C"/>
    <property type="match status" value="1"/>
</dbReference>
<evidence type="ECO:0000256" key="1">
    <source>
        <dbReference type="ARBA" id="ARBA00006432"/>
    </source>
</evidence>
<dbReference type="Proteomes" id="UP000186132">
    <property type="component" value="Unassembled WGS sequence"/>
</dbReference>
<organism evidence="8 9">
    <name type="scientific">Jatrophihabitans endophyticus</name>
    <dbReference type="NCBI Taxonomy" id="1206085"/>
    <lineage>
        <taxon>Bacteria</taxon>
        <taxon>Bacillati</taxon>
        <taxon>Actinomycetota</taxon>
        <taxon>Actinomycetes</taxon>
        <taxon>Jatrophihabitantales</taxon>
        <taxon>Jatrophihabitantaceae</taxon>
        <taxon>Jatrophihabitans</taxon>
    </lineage>
</organism>
<dbReference type="InterPro" id="IPR025110">
    <property type="entry name" value="AMP-bd_C"/>
</dbReference>
<protein>
    <submittedName>
        <fullName evidence="8">Acetyl-CoA synthetase</fullName>
    </submittedName>
</protein>
<dbReference type="InterPro" id="IPR042099">
    <property type="entry name" value="ANL_N_sf"/>
</dbReference>
<evidence type="ECO:0000259" key="7">
    <source>
        <dbReference type="Pfam" id="PF13193"/>
    </source>
</evidence>
<dbReference type="GO" id="GO:0006633">
    <property type="term" value="P:fatty acid biosynthetic process"/>
    <property type="evidence" value="ECO:0007669"/>
    <property type="project" value="TreeGrafter"/>
</dbReference>
<dbReference type="EMBL" id="FQVU01000002">
    <property type="protein sequence ID" value="SHG21168.1"/>
    <property type="molecule type" value="Genomic_DNA"/>
</dbReference>
<dbReference type="GO" id="GO:0005524">
    <property type="term" value="F:ATP binding"/>
    <property type="evidence" value="ECO:0007669"/>
    <property type="project" value="UniProtKB-KW"/>
</dbReference>
<dbReference type="SUPFAM" id="SSF56801">
    <property type="entry name" value="Acetyl-CoA synthetase-like"/>
    <property type="match status" value="1"/>
</dbReference>
<evidence type="ECO:0000256" key="3">
    <source>
        <dbReference type="ARBA" id="ARBA00022741"/>
    </source>
</evidence>
<evidence type="ECO:0000313" key="8">
    <source>
        <dbReference type="EMBL" id="SHG21168.1"/>
    </source>
</evidence>
<feature type="domain" description="AMP-dependent synthetase/ligase" evidence="6">
    <location>
        <begin position="9"/>
        <end position="328"/>
    </location>
</feature>
<gene>
    <name evidence="8" type="ORF">SAMN05443575_1690</name>
</gene>
<accession>A0A1M5HYU2</accession>
<dbReference type="InterPro" id="IPR020845">
    <property type="entry name" value="AMP-binding_CS"/>
</dbReference>
<reference evidence="8 9" key="1">
    <citation type="submission" date="2016-11" db="EMBL/GenBank/DDBJ databases">
        <authorList>
            <person name="Jaros S."/>
            <person name="Januszkiewicz K."/>
            <person name="Wedrychowicz H."/>
        </authorList>
    </citation>
    <scope>NUCLEOTIDE SEQUENCE [LARGE SCALE GENOMIC DNA]</scope>
    <source>
        <strain evidence="8 9">DSM 45627</strain>
    </source>
</reference>
<dbReference type="GO" id="GO:0004321">
    <property type="term" value="F:fatty-acyl-CoA synthase activity"/>
    <property type="evidence" value="ECO:0007669"/>
    <property type="project" value="TreeGrafter"/>
</dbReference>
<dbReference type="AlphaFoldDB" id="A0A1M5HYU2"/>
<dbReference type="PROSITE" id="PS00455">
    <property type="entry name" value="AMP_BINDING"/>
    <property type="match status" value="1"/>
</dbReference>
<dbReference type="InterPro" id="IPR045851">
    <property type="entry name" value="AMP-bd_C_sf"/>
</dbReference>
<dbReference type="InterPro" id="IPR051087">
    <property type="entry name" value="Mitochondrial_ACSM"/>
</dbReference>
<keyword evidence="3" id="KW-0547">Nucleotide-binding</keyword>
<keyword evidence="4" id="KW-0067">ATP-binding</keyword>
<evidence type="ECO:0000256" key="2">
    <source>
        <dbReference type="ARBA" id="ARBA00022598"/>
    </source>
</evidence>
<evidence type="ECO:0000259" key="6">
    <source>
        <dbReference type="Pfam" id="PF00501"/>
    </source>
</evidence>
<comment type="similarity">
    <text evidence="1">Belongs to the ATP-dependent AMP-binding enzyme family.</text>
</comment>
<dbReference type="PANTHER" id="PTHR43605:SF10">
    <property type="entry name" value="ACYL-COA SYNTHETASE MEDIUM CHAIN FAMILY MEMBER 3"/>
    <property type="match status" value="1"/>
</dbReference>
<keyword evidence="9" id="KW-1185">Reference proteome</keyword>